<protein>
    <recommendedName>
        <fullName evidence="7">L-glutamate gamma-semialdehyde dehydrogenase</fullName>
        <ecNumber evidence="3">1.2.1.88</ecNumber>
    </recommendedName>
    <alternativeName>
        <fullName evidence="7">L-glutamate gamma-semialdehyde dehydrogenase</fullName>
    </alternativeName>
</protein>
<organism evidence="10 11">
    <name type="scientific">Sphingobacterium faecale</name>
    <dbReference type="NCBI Taxonomy" id="2803775"/>
    <lineage>
        <taxon>Bacteria</taxon>
        <taxon>Pseudomonadati</taxon>
        <taxon>Bacteroidota</taxon>
        <taxon>Sphingobacteriia</taxon>
        <taxon>Sphingobacteriales</taxon>
        <taxon>Sphingobacteriaceae</taxon>
        <taxon>Sphingobacterium</taxon>
    </lineage>
</organism>
<evidence type="ECO:0000256" key="5">
    <source>
        <dbReference type="ARBA" id="ARBA00023027"/>
    </source>
</evidence>
<dbReference type="NCBIfam" id="TIGR01236">
    <property type="entry name" value="D1pyr5carbox1"/>
    <property type="match status" value="1"/>
</dbReference>
<evidence type="ECO:0000256" key="1">
    <source>
        <dbReference type="ARBA" id="ARBA00004786"/>
    </source>
</evidence>
<dbReference type="PANTHER" id="PTHR42862:SF1">
    <property type="entry name" value="DELTA-1-PYRROLINE-5-CARBOXYLATE DEHYDROGENASE 2, ISOFORM A-RELATED"/>
    <property type="match status" value="1"/>
</dbReference>
<dbReference type="GO" id="GO:0003842">
    <property type="term" value="F:L-glutamate gamma-semialdehyde dehydrogenase activity"/>
    <property type="evidence" value="ECO:0007669"/>
    <property type="project" value="UniProtKB-EC"/>
</dbReference>
<sequence>MLKGFFNVPAPVNEPVYSYAPGTKERAFLRQAIQDARDQEIDVPMYIGGKEVRTEKKVKLTPPHDHKHILGYYSQGTKEHVEEAIEVALAAKEDWENLPWEQRAAIFLKAAELISTKYRYKLNAATMLGQSKNPYQAEIDSACEIVDFLRFNVKYMSEIYQQQPPANSKGVWNRVEQRPLEGFVFALTPFNFTAIAGNLPTSVAMMGNVVVWKPSNTQIYSANVLMQIFKEAGLPDGVINLVYVSGPDAGDVIFKHPDFAGIHFTGSTGVFQDIWKTIGENIHRYKTYPRIVGETGGKDFIVAHPSAGLDVLNTALVRGAFEFQGQKCSAASRAYIPQSIWNELKAKMEKDINSFKMGGTEDFSNFINAVIDEKSFDKIASYIDRAKASPDAEVIIGGTYDKSEGYFISPTVILAKTPDYETLSEELFGPVLTIYVYEDDKWSEMLKLVDNTSIYALTGAIISQDRYAIDEATYALRNAAGNFYINDKCTGAVVGQQPFGGARGSGTNDKAGSMINLLRWVSPRTIKETFTPDTDYRYPFLSEEL</sequence>
<evidence type="ECO:0000256" key="4">
    <source>
        <dbReference type="ARBA" id="ARBA00023002"/>
    </source>
</evidence>
<dbReference type="SUPFAM" id="SSF53720">
    <property type="entry name" value="ALDH-like"/>
    <property type="match status" value="1"/>
</dbReference>
<feature type="domain" description="Aldehyde dehydrogenase" evidence="9">
    <location>
        <begin position="56"/>
        <end position="513"/>
    </location>
</feature>
<evidence type="ECO:0000259" key="9">
    <source>
        <dbReference type="Pfam" id="PF00171"/>
    </source>
</evidence>
<evidence type="ECO:0000256" key="3">
    <source>
        <dbReference type="ARBA" id="ARBA00012884"/>
    </source>
</evidence>
<evidence type="ECO:0000256" key="2">
    <source>
        <dbReference type="ARBA" id="ARBA00009986"/>
    </source>
</evidence>
<dbReference type="InterPro" id="IPR050485">
    <property type="entry name" value="Proline_metab_enzyme"/>
</dbReference>
<accession>A0ABS1R2R1</accession>
<dbReference type="InterPro" id="IPR016160">
    <property type="entry name" value="Ald_DH_CS_CYS"/>
</dbReference>
<dbReference type="Proteomes" id="UP000625283">
    <property type="component" value="Unassembled WGS sequence"/>
</dbReference>
<keyword evidence="5" id="KW-0520">NAD</keyword>
<dbReference type="EC" id="1.2.1.88" evidence="3"/>
<name>A0ABS1R2R1_9SPHI</name>
<keyword evidence="6" id="KW-0642">Proline metabolism</keyword>
<evidence type="ECO:0000256" key="6">
    <source>
        <dbReference type="ARBA" id="ARBA00023062"/>
    </source>
</evidence>
<reference evidence="10 11" key="1">
    <citation type="submission" date="2021-01" db="EMBL/GenBank/DDBJ databases">
        <title>C459-1 draft genome sequence.</title>
        <authorList>
            <person name="Zhang X.-F."/>
        </authorList>
    </citation>
    <scope>NUCLEOTIDE SEQUENCE [LARGE SCALE GENOMIC DNA]</scope>
    <source>
        <strain evidence="11">C459-1</strain>
    </source>
</reference>
<dbReference type="InterPro" id="IPR016162">
    <property type="entry name" value="Ald_DH_N"/>
</dbReference>
<dbReference type="RefSeq" id="WP_202101945.1">
    <property type="nucleotide sequence ID" value="NZ_JAERTY010000002.1"/>
</dbReference>
<dbReference type="Pfam" id="PF00171">
    <property type="entry name" value="Aldedh"/>
    <property type="match status" value="1"/>
</dbReference>
<dbReference type="InterPro" id="IPR016163">
    <property type="entry name" value="Ald_DH_C"/>
</dbReference>
<comment type="catalytic activity">
    <reaction evidence="8">
        <text>L-glutamate 5-semialdehyde + NAD(+) + H2O = L-glutamate + NADH + 2 H(+)</text>
        <dbReference type="Rhea" id="RHEA:30235"/>
        <dbReference type="ChEBI" id="CHEBI:15377"/>
        <dbReference type="ChEBI" id="CHEBI:15378"/>
        <dbReference type="ChEBI" id="CHEBI:29985"/>
        <dbReference type="ChEBI" id="CHEBI:57540"/>
        <dbReference type="ChEBI" id="CHEBI:57945"/>
        <dbReference type="ChEBI" id="CHEBI:58066"/>
        <dbReference type="EC" id="1.2.1.88"/>
    </reaction>
</comment>
<comment type="caution">
    <text evidence="10">The sequence shown here is derived from an EMBL/GenBank/DDBJ whole genome shotgun (WGS) entry which is preliminary data.</text>
</comment>
<comment type="similarity">
    <text evidence="2">Belongs to the aldehyde dehydrogenase family.</text>
</comment>
<evidence type="ECO:0000256" key="7">
    <source>
        <dbReference type="ARBA" id="ARBA00032259"/>
    </source>
</evidence>
<dbReference type="Gene3D" id="3.40.605.10">
    <property type="entry name" value="Aldehyde Dehydrogenase, Chain A, domain 1"/>
    <property type="match status" value="1"/>
</dbReference>
<gene>
    <name evidence="10" type="primary">pruA</name>
    <name evidence="10" type="ORF">JKG61_05375</name>
</gene>
<dbReference type="InterPro" id="IPR016161">
    <property type="entry name" value="Ald_DH/histidinol_DH"/>
</dbReference>
<dbReference type="PROSITE" id="PS00070">
    <property type="entry name" value="ALDEHYDE_DEHYDR_CYS"/>
    <property type="match status" value="1"/>
</dbReference>
<evidence type="ECO:0000256" key="8">
    <source>
        <dbReference type="ARBA" id="ARBA00048142"/>
    </source>
</evidence>
<comment type="pathway">
    <text evidence="1">Amino-acid degradation; L-proline degradation into L-glutamate; L-glutamate from L-proline: step 2/2.</text>
</comment>
<evidence type="ECO:0000313" key="10">
    <source>
        <dbReference type="EMBL" id="MBL1408176.1"/>
    </source>
</evidence>
<dbReference type="InterPro" id="IPR005931">
    <property type="entry name" value="P5CDH/ALDH4A1"/>
</dbReference>
<dbReference type="InterPro" id="IPR015590">
    <property type="entry name" value="Aldehyde_DH_dom"/>
</dbReference>
<dbReference type="CDD" id="cd07123">
    <property type="entry name" value="ALDH_F4-17_P5CDH"/>
    <property type="match status" value="1"/>
</dbReference>
<dbReference type="EMBL" id="JAERTY010000002">
    <property type="protein sequence ID" value="MBL1408176.1"/>
    <property type="molecule type" value="Genomic_DNA"/>
</dbReference>
<dbReference type="PANTHER" id="PTHR42862">
    <property type="entry name" value="DELTA-1-PYRROLINE-5-CARBOXYLATE DEHYDROGENASE 1, ISOFORM A-RELATED"/>
    <property type="match status" value="1"/>
</dbReference>
<evidence type="ECO:0000313" key="11">
    <source>
        <dbReference type="Proteomes" id="UP000625283"/>
    </source>
</evidence>
<keyword evidence="11" id="KW-1185">Reference proteome</keyword>
<dbReference type="Gene3D" id="3.40.309.10">
    <property type="entry name" value="Aldehyde Dehydrogenase, Chain A, domain 2"/>
    <property type="match status" value="1"/>
</dbReference>
<keyword evidence="4 10" id="KW-0560">Oxidoreductase</keyword>
<proteinExistence type="inferred from homology"/>